<dbReference type="InterPro" id="IPR000515">
    <property type="entry name" value="MetI-like"/>
</dbReference>
<keyword evidence="6 7" id="KW-0472">Membrane</keyword>
<evidence type="ECO:0000256" key="1">
    <source>
        <dbReference type="ARBA" id="ARBA00004651"/>
    </source>
</evidence>
<feature type="transmembrane region" description="Helical" evidence="7">
    <location>
        <begin position="289"/>
        <end position="309"/>
    </location>
</feature>
<sequence length="324" mass="37122">MNQQKRFDKLNKALIYVILFFFSIVSLLPLYWVFSTSMQLSSYESPEMERPISYVDSNPPKMYPMGFKLYFEHWGEAREAEKAGNTEEAQYHRDQMSHIMNNTFSSFVTLFKKHDIGKWFINSFYIAVVVTLGILLLDSMAGYVLAKKRFPGRNVIFWVIISTMMIPGQVTLVPMFIMIRDLGIMDTHWALILPDLSMVFGVFLMRQYMYSIPDELLEASKIDGASEWKTFWTVVLPLAKPGLAALGIFTFMNVWNSFLWPIIVLNNADLYTLPVGLKTLQDANLASFKLLMSGAAIAAIPMIIVFLIFQRYFVKGLTLGGVKE</sequence>
<dbReference type="InterPro" id="IPR035906">
    <property type="entry name" value="MetI-like_sf"/>
</dbReference>
<feature type="domain" description="ABC transmembrane type-1" evidence="8">
    <location>
        <begin position="120"/>
        <end position="309"/>
    </location>
</feature>
<keyword evidence="3" id="KW-1003">Cell membrane</keyword>
<dbReference type="PANTHER" id="PTHR43744:SF8">
    <property type="entry name" value="SN-GLYCEROL-3-PHOSPHATE TRANSPORT SYSTEM PERMEASE PROTEIN UGPE"/>
    <property type="match status" value="1"/>
</dbReference>
<organism evidence="9 10">
    <name type="scientific">Piscibacillus halophilus</name>
    <dbReference type="NCBI Taxonomy" id="571933"/>
    <lineage>
        <taxon>Bacteria</taxon>
        <taxon>Bacillati</taxon>
        <taxon>Bacillota</taxon>
        <taxon>Bacilli</taxon>
        <taxon>Bacillales</taxon>
        <taxon>Bacillaceae</taxon>
        <taxon>Piscibacillus</taxon>
    </lineage>
</organism>
<dbReference type="GO" id="GO:0055085">
    <property type="term" value="P:transmembrane transport"/>
    <property type="evidence" value="ECO:0007669"/>
    <property type="project" value="InterPro"/>
</dbReference>
<feature type="transmembrane region" description="Helical" evidence="7">
    <location>
        <begin position="124"/>
        <end position="146"/>
    </location>
</feature>
<evidence type="ECO:0000256" key="4">
    <source>
        <dbReference type="ARBA" id="ARBA00022692"/>
    </source>
</evidence>
<dbReference type="PANTHER" id="PTHR43744">
    <property type="entry name" value="ABC TRANSPORTER PERMEASE PROTEIN MG189-RELATED-RELATED"/>
    <property type="match status" value="1"/>
</dbReference>
<keyword evidence="9" id="KW-0762">Sugar transport</keyword>
<dbReference type="Pfam" id="PF00528">
    <property type="entry name" value="BPD_transp_1"/>
    <property type="match status" value="1"/>
</dbReference>
<evidence type="ECO:0000313" key="9">
    <source>
        <dbReference type="EMBL" id="SEQ68536.1"/>
    </source>
</evidence>
<reference evidence="9 10" key="1">
    <citation type="submission" date="2016-10" db="EMBL/GenBank/DDBJ databases">
        <authorList>
            <person name="de Groot N.N."/>
        </authorList>
    </citation>
    <scope>NUCLEOTIDE SEQUENCE [LARGE SCALE GENOMIC DNA]</scope>
    <source>
        <strain evidence="9 10">DSM 21633</strain>
    </source>
</reference>
<keyword evidence="2 7" id="KW-0813">Transport</keyword>
<evidence type="ECO:0000256" key="3">
    <source>
        <dbReference type="ARBA" id="ARBA00022475"/>
    </source>
</evidence>
<evidence type="ECO:0000259" key="8">
    <source>
        <dbReference type="PROSITE" id="PS50928"/>
    </source>
</evidence>
<protein>
    <submittedName>
        <fullName evidence="9">Multiple sugar transport system permease protein</fullName>
    </submittedName>
</protein>
<dbReference type="AlphaFoldDB" id="A0A1H9I1S0"/>
<dbReference type="Gene3D" id="1.10.3720.10">
    <property type="entry name" value="MetI-like"/>
    <property type="match status" value="1"/>
</dbReference>
<evidence type="ECO:0000256" key="6">
    <source>
        <dbReference type="ARBA" id="ARBA00023136"/>
    </source>
</evidence>
<dbReference type="CDD" id="cd06261">
    <property type="entry name" value="TM_PBP2"/>
    <property type="match status" value="1"/>
</dbReference>
<evidence type="ECO:0000256" key="7">
    <source>
        <dbReference type="RuleBase" id="RU363032"/>
    </source>
</evidence>
<dbReference type="EMBL" id="FOES01000022">
    <property type="protein sequence ID" value="SEQ68536.1"/>
    <property type="molecule type" value="Genomic_DNA"/>
</dbReference>
<evidence type="ECO:0000256" key="5">
    <source>
        <dbReference type="ARBA" id="ARBA00022989"/>
    </source>
</evidence>
<dbReference type="STRING" id="571933.SAMN05216362_12229"/>
<dbReference type="RefSeq" id="WP_091773989.1">
    <property type="nucleotide sequence ID" value="NZ_CAESCL010000005.1"/>
</dbReference>
<keyword evidence="5 7" id="KW-1133">Transmembrane helix</keyword>
<feature type="transmembrane region" description="Helical" evidence="7">
    <location>
        <begin position="13"/>
        <end position="34"/>
    </location>
</feature>
<accession>A0A1H9I1S0</accession>
<evidence type="ECO:0000256" key="2">
    <source>
        <dbReference type="ARBA" id="ARBA00022448"/>
    </source>
</evidence>
<dbReference type="Proteomes" id="UP000199427">
    <property type="component" value="Unassembled WGS sequence"/>
</dbReference>
<feature type="transmembrane region" description="Helical" evidence="7">
    <location>
        <begin position="155"/>
        <end position="177"/>
    </location>
</feature>
<gene>
    <name evidence="9" type="ORF">SAMN05216362_12229</name>
</gene>
<keyword evidence="10" id="KW-1185">Reference proteome</keyword>
<feature type="transmembrane region" description="Helical" evidence="7">
    <location>
        <begin position="189"/>
        <end position="209"/>
    </location>
</feature>
<dbReference type="SUPFAM" id="SSF161098">
    <property type="entry name" value="MetI-like"/>
    <property type="match status" value="1"/>
</dbReference>
<name>A0A1H9I1S0_9BACI</name>
<dbReference type="OrthoDB" id="9784933at2"/>
<evidence type="ECO:0000313" key="10">
    <source>
        <dbReference type="Proteomes" id="UP000199427"/>
    </source>
</evidence>
<comment type="similarity">
    <text evidence="7">Belongs to the binding-protein-dependent transport system permease family.</text>
</comment>
<comment type="subcellular location">
    <subcellularLocation>
        <location evidence="1 7">Cell membrane</location>
        <topology evidence="1 7">Multi-pass membrane protein</topology>
    </subcellularLocation>
</comment>
<keyword evidence="4 7" id="KW-0812">Transmembrane</keyword>
<proteinExistence type="inferred from homology"/>
<dbReference type="PROSITE" id="PS50928">
    <property type="entry name" value="ABC_TM1"/>
    <property type="match status" value="1"/>
</dbReference>
<dbReference type="GO" id="GO:0005886">
    <property type="term" value="C:plasma membrane"/>
    <property type="evidence" value="ECO:0007669"/>
    <property type="project" value="UniProtKB-SubCell"/>
</dbReference>